<evidence type="ECO:0000313" key="2">
    <source>
        <dbReference type="Proteomes" id="UP000694925"/>
    </source>
</evidence>
<evidence type="ECO:0000313" key="4">
    <source>
        <dbReference type="RefSeq" id="XP_026675514.1"/>
    </source>
</evidence>
<name>A0AAJ7N624_9HYME</name>
<feature type="compositionally biased region" description="Basic and acidic residues" evidence="1">
    <location>
        <begin position="127"/>
        <end position="137"/>
    </location>
</feature>
<feature type="non-terminal residue" evidence="3">
    <location>
        <position position="1"/>
    </location>
</feature>
<dbReference type="AlphaFoldDB" id="A0AAJ7N624"/>
<protein>
    <submittedName>
        <fullName evidence="3">Uncharacterized protein LOC108624528</fullName>
    </submittedName>
    <submittedName>
        <fullName evidence="4">Uncharacterized protein LOC108632480</fullName>
    </submittedName>
</protein>
<keyword evidence="2" id="KW-1185">Reference proteome</keyword>
<dbReference type="Proteomes" id="UP000694925">
    <property type="component" value="Unplaced"/>
</dbReference>
<evidence type="ECO:0000256" key="1">
    <source>
        <dbReference type="SAM" id="MobiDB-lite"/>
    </source>
</evidence>
<feature type="region of interest" description="Disordered" evidence="1">
    <location>
        <begin position="52"/>
        <end position="104"/>
    </location>
</feature>
<sequence>VLKARERYKKLVSSRDIPEIQQLLTENSYETEGHTVSIVELNMQDLSKKNALIGDNKGSDSNTENEVSDTESRHSEEIVGMSLKGKKEKRSKSMKERIENNGTDVKKEIKRIALKKVKGSKVFQQKQKLERQKNRKESLRKRKRVEKIQKRKGKKLKKYRS</sequence>
<organism evidence="2 3">
    <name type="scientific">Ceratina calcarata</name>
    <dbReference type="NCBI Taxonomy" id="156304"/>
    <lineage>
        <taxon>Eukaryota</taxon>
        <taxon>Metazoa</taxon>
        <taxon>Ecdysozoa</taxon>
        <taxon>Arthropoda</taxon>
        <taxon>Hexapoda</taxon>
        <taxon>Insecta</taxon>
        <taxon>Pterygota</taxon>
        <taxon>Neoptera</taxon>
        <taxon>Endopterygota</taxon>
        <taxon>Hymenoptera</taxon>
        <taxon>Apocrita</taxon>
        <taxon>Aculeata</taxon>
        <taxon>Apoidea</taxon>
        <taxon>Anthophila</taxon>
        <taxon>Apidae</taxon>
        <taxon>Ceratina</taxon>
        <taxon>Zadontomerus</taxon>
    </lineage>
</organism>
<evidence type="ECO:0000313" key="3">
    <source>
        <dbReference type="RefSeq" id="XP_017879404.2"/>
    </source>
</evidence>
<gene>
    <name evidence="3" type="primary">LOC108624528</name>
    <name evidence="4" type="synonym">LOC108632480</name>
</gene>
<dbReference type="RefSeq" id="XP_026675514.1">
    <property type="nucleotide sequence ID" value="XM_026819713.1"/>
</dbReference>
<accession>A0AAJ7N624</accession>
<feature type="compositionally biased region" description="Basic residues" evidence="1">
    <location>
        <begin position="138"/>
        <end position="161"/>
    </location>
</feature>
<feature type="region of interest" description="Disordered" evidence="1">
    <location>
        <begin position="119"/>
        <end position="161"/>
    </location>
</feature>
<reference evidence="3 4" key="1">
    <citation type="submission" date="2025-04" db="UniProtKB">
        <authorList>
            <consortium name="RefSeq"/>
        </authorList>
    </citation>
    <scope>IDENTIFICATION</scope>
    <source>
        <tissue evidence="3 4">Whole body</tissue>
    </source>
</reference>
<dbReference type="KEGG" id="ccal:108624528"/>
<feature type="compositionally biased region" description="Basic and acidic residues" evidence="1">
    <location>
        <begin position="91"/>
        <end position="104"/>
    </location>
</feature>
<dbReference type="GeneID" id="108624528"/>
<proteinExistence type="predicted"/>
<dbReference type="KEGG" id="ccal:108632480"/>
<dbReference type="RefSeq" id="XP_017879404.2">
    <property type="nucleotide sequence ID" value="XM_018023915.2"/>
</dbReference>